<dbReference type="EMBL" id="LR721781">
    <property type="protein sequence ID" value="VVW12017.1"/>
    <property type="molecule type" value="Genomic_DNA"/>
</dbReference>
<accession>A0A5K1BG40</accession>
<gene>
    <name evidence="1" type="ORF">NYM_LOCUS14558</name>
</gene>
<reference evidence="1" key="1">
    <citation type="submission" date="2019-09" db="EMBL/GenBank/DDBJ databases">
        <authorList>
            <person name="Zhang L."/>
        </authorList>
    </citation>
    <scope>NUCLEOTIDE SEQUENCE</scope>
</reference>
<organism evidence="1">
    <name type="scientific">Nymphaea colorata</name>
    <name type="common">pocket water lily</name>
    <dbReference type="NCBI Taxonomy" id="210225"/>
    <lineage>
        <taxon>Eukaryota</taxon>
        <taxon>Viridiplantae</taxon>
        <taxon>Streptophyta</taxon>
        <taxon>Embryophyta</taxon>
        <taxon>Tracheophyta</taxon>
        <taxon>Spermatophyta</taxon>
        <taxon>Magnoliopsida</taxon>
        <taxon>Nymphaeales</taxon>
        <taxon>Nymphaeaceae</taxon>
        <taxon>Nymphaea</taxon>
    </lineage>
</organism>
<proteinExistence type="predicted"/>
<dbReference type="AlphaFoldDB" id="A0A5K1BG40"/>
<name>A0A5K1BG40_9MAGN</name>
<evidence type="ECO:0000313" key="1">
    <source>
        <dbReference type="EMBL" id="VVW12017.1"/>
    </source>
</evidence>
<sequence length="35" mass="4011">MRGKILQATVKEVTKYCDELKLSWKEIGHTMMANG</sequence>
<protein>
    <submittedName>
        <fullName evidence="1">Uncharacterized protein</fullName>
    </submittedName>
</protein>